<protein>
    <submittedName>
        <fullName evidence="2">Uncharacterized protein</fullName>
    </submittedName>
</protein>
<dbReference type="EMBL" id="CP032626">
    <property type="protein sequence ID" value="AYF93070.1"/>
    <property type="molecule type" value="Genomic_DNA"/>
</dbReference>
<organism evidence="2 3">
    <name type="scientific">Apilactobacillus bombintestini</name>
    <dbReference type="NCBI Taxonomy" id="2419772"/>
    <lineage>
        <taxon>Bacteria</taxon>
        <taxon>Bacillati</taxon>
        <taxon>Bacillota</taxon>
        <taxon>Bacilli</taxon>
        <taxon>Lactobacillales</taxon>
        <taxon>Lactobacillaceae</taxon>
        <taxon>Apilactobacillus</taxon>
    </lineage>
</organism>
<evidence type="ECO:0000313" key="3">
    <source>
        <dbReference type="Proteomes" id="UP000272003"/>
    </source>
</evidence>
<dbReference type="Proteomes" id="UP000272003">
    <property type="component" value="Chromosome"/>
</dbReference>
<keyword evidence="1" id="KW-0472">Membrane</keyword>
<accession>A0A387B1Q2</accession>
<keyword evidence="1" id="KW-0812">Transmembrane</keyword>
<reference evidence="2 3" key="1">
    <citation type="submission" date="2018-09" db="EMBL/GenBank/DDBJ databases">
        <title>Genome sequencing of strain BHWM-4.</title>
        <authorList>
            <person name="Heo J."/>
            <person name="Kim S.-J."/>
            <person name="Kwon S.-W."/>
        </authorList>
    </citation>
    <scope>NUCLEOTIDE SEQUENCE [LARGE SCALE GENOMIC DNA]</scope>
    <source>
        <strain evidence="2 3">BHWM-4</strain>
    </source>
</reference>
<proteinExistence type="predicted"/>
<dbReference type="KEGG" id="abom:D7I45_06140"/>
<sequence length="191" mass="22003">MLKKIIKVRTLIYIFIPLVSYIFSEYTSVKNVVYATIFNFFCSIVFSIMDEREKINITFYKNVSQANKRIENDLYLEVSRNHPVDILIELTTYNLSKHSRRKKITINFPGNIVLSGNSKNKDETLIINQHQVEIDLSHVDSLDGKAYMILHYKLGLNCSGFTSQRGTVSVNSDFKCKVICQTNKVEIYGGE</sequence>
<name>A0A387B1Q2_9LACO</name>
<evidence type="ECO:0000256" key="1">
    <source>
        <dbReference type="SAM" id="Phobius"/>
    </source>
</evidence>
<gene>
    <name evidence="2" type="ORF">D7I45_06140</name>
</gene>
<keyword evidence="3" id="KW-1185">Reference proteome</keyword>
<feature type="transmembrane region" description="Helical" evidence="1">
    <location>
        <begin position="7"/>
        <end position="26"/>
    </location>
</feature>
<dbReference type="AlphaFoldDB" id="A0A387B1Q2"/>
<keyword evidence="1" id="KW-1133">Transmembrane helix</keyword>
<evidence type="ECO:0000313" key="2">
    <source>
        <dbReference type="EMBL" id="AYF93070.1"/>
    </source>
</evidence>
<feature type="transmembrane region" description="Helical" evidence="1">
    <location>
        <begin position="32"/>
        <end position="49"/>
    </location>
</feature>